<keyword evidence="3" id="KW-1185">Reference proteome</keyword>
<feature type="region of interest" description="Disordered" evidence="1">
    <location>
        <begin position="174"/>
        <end position="206"/>
    </location>
</feature>
<dbReference type="Proteomes" id="UP000308197">
    <property type="component" value="Unassembled WGS sequence"/>
</dbReference>
<feature type="region of interest" description="Disordered" evidence="1">
    <location>
        <begin position="1"/>
        <end position="23"/>
    </location>
</feature>
<dbReference type="InParanoid" id="A0A5C3NU89"/>
<proteinExistence type="predicted"/>
<name>A0A5C3NU89_9APHY</name>
<protein>
    <submittedName>
        <fullName evidence="2">Uncharacterized protein</fullName>
    </submittedName>
</protein>
<accession>A0A5C3NU89</accession>
<feature type="compositionally biased region" description="Polar residues" evidence="1">
    <location>
        <begin position="180"/>
        <end position="194"/>
    </location>
</feature>
<reference evidence="2 3" key="1">
    <citation type="journal article" date="2019" name="Nat. Ecol. Evol.">
        <title>Megaphylogeny resolves global patterns of mushroom evolution.</title>
        <authorList>
            <person name="Varga T."/>
            <person name="Krizsan K."/>
            <person name="Foldi C."/>
            <person name="Dima B."/>
            <person name="Sanchez-Garcia M."/>
            <person name="Sanchez-Ramirez S."/>
            <person name="Szollosi G.J."/>
            <person name="Szarkandi J.G."/>
            <person name="Papp V."/>
            <person name="Albert L."/>
            <person name="Andreopoulos W."/>
            <person name="Angelini C."/>
            <person name="Antonin V."/>
            <person name="Barry K.W."/>
            <person name="Bougher N.L."/>
            <person name="Buchanan P."/>
            <person name="Buyck B."/>
            <person name="Bense V."/>
            <person name="Catcheside P."/>
            <person name="Chovatia M."/>
            <person name="Cooper J."/>
            <person name="Damon W."/>
            <person name="Desjardin D."/>
            <person name="Finy P."/>
            <person name="Geml J."/>
            <person name="Haridas S."/>
            <person name="Hughes K."/>
            <person name="Justo A."/>
            <person name="Karasinski D."/>
            <person name="Kautmanova I."/>
            <person name="Kiss B."/>
            <person name="Kocsube S."/>
            <person name="Kotiranta H."/>
            <person name="LaButti K.M."/>
            <person name="Lechner B.E."/>
            <person name="Liimatainen K."/>
            <person name="Lipzen A."/>
            <person name="Lukacs Z."/>
            <person name="Mihaltcheva S."/>
            <person name="Morgado L.N."/>
            <person name="Niskanen T."/>
            <person name="Noordeloos M.E."/>
            <person name="Ohm R.A."/>
            <person name="Ortiz-Santana B."/>
            <person name="Ovrebo C."/>
            <person name="Racz N."/>
            <person name="Riley R."/>
            <person name="Savchenko A."/>
            <person name="Shiryaev A."/>
            <person name="Soop K."/>
            <person name="Spirin V."/>
            <person name="Szebenyi C."/>
            <person name="Tomsovsky M."/>
            <person name="Tulloss R.E."/>
            <person name="Uehling J."/>
            <person name="Grigoriev I.V."/>
            <person name="Vagvolgyi C."/>
            <person name="Papp T."/>
            <person name="Martin F.M."/>
            <person name="Miettinen O."/>
            <person name="Hibbett D.S."/>
            <person name="Nagy L.G."/>
        </authorList>
    </citation>
    <scope>NUCLEOTIDE SEQUENCE [LARGE SCALE GENOMIC DNA]</scope>
    <source>
        <strain evidence="2 3">HHB13444</strain>
    </source>
</reference>
<evidence type="ECO:0000256" key="1">
    <source>
        <dbReference type="SAM" id="MobiDB-lite"/>
    </source>
</evidence>
<evidence type="ECO:0000313" key="3">
    <source>
        <dbReference type="Proteomes" id="UP000308197"/>
    </source>
</evidence>
<gene>
    <name evidence="2" type="ORF">K466DRAFT_373056</name>
</gene>
<dbReference type="EMBL" id="ML211744">
    <property type="protein sequence ID" value="TFK80582.1"/>
    <property type="molecule type" value="Genomic_DNA"/>
</dbReference>
<organism evidence="2 3">
    <name type="scientific">Polyporus arcularius HHB13444</name>
    <dbReference type="NCBI Taxonomy" id="1314778"/>
    <lineage>
        <taxon>Eukaryota</taxon>
        <taxon>Fungi</taxon>
        <taxon>Dikarya</taxon>
        <taxon>Basidiomycota</taxon>
        <taxon>Agaricomycotina</taxon>
        <taxon>Agaricomycetes</taxon>
        <taxon>Polyporales</taxon>
        <taxon>Polyporaceae</taxon>
        <taxon>Polyporus</taxon>
    </lineage>
</organism>
<evidence type="ECO:0000313" key="2">
    <source>
        <dbReference type="EMBL" id="TFK80582.1"/>
    </source>
</evidence>
<sequence>MPPAQCGEDECGHGGPRTTSKALHPAADHVPYTTHHKLQAPPIPQSKRKRFAHASRRLEAASLRQCSSCAVSPGISGTGWDVDVAQFDRRRAPRTLTPLNLARSCNEIAVVAYEWCEKRTGLRWLDGIDMRLGTGPPQRANGSTTTWHPTEPRTAFRRAMGGWGLRGATGIGNRTEVRSQRSGRSLSKWASTPTGGERATSKFQADRACSEPGVELVPRRGGVACRLE</sequence>
<dbReference type="AlphaFoldDB" id="A0A5C3NU89"/>